<accession>A0A0F4KXN1</accession>
<evidence type="ECO:0000313" key="2">
    <source>
        <dbReference type="Proteomes" id="UP000033695"/>
    </source>
</evidence>
<reference evidence="1 2" key="1">
    <citation type="submission" date="2014-12" db="EMBL/GenBank/DDBJ databases">
        <title>Comparative genomics of the lactic acid bacteria isolated from the honey bee gut.</title>
        <authorList>
            <person name="Ellegaard K.M."/>
            <person name="Tamarit D."/>
            <person name="Javelind E."/>
            <person name="Olofsson T."/>
            <person name="Andersson S.G."/>
            <person name="Vasquez A."/>
        </authorList>
    </citation>
    <scope>NUCLEOTIDE SEQUENCE [LARGE SCALE GENOMIC DNA]</scope>
    <source>
        <strain evidence="1 2">Hon2</strain>
    </source>
</reference>
<dbReference type="AlphaFoldDB" id="A0A0F4KXN1"/>
<dbReference type="Proteomes" id="UP000033695">
    <property type="component" value="Unassembled WGS sequence"/>
</dbReference>
<organism evidence="1 2">
    <name type="scientific">Bombilactobacillus mellis</name>
    <dbReference type="NCBI Taxonomy" id="1218508"/>
    <lineage>
        <taxon>Bacteria</taxon>
        <taxon>Bacillati</taxon>
        <taxon>Bacillota</taxon>
        <taxon>Bacilli</taxon>
        <taxon>Lactobacillales</taxon>
        <taxon>Lactobacillaceae</taxon>
        <taxon>Bombilactobacillus</taxon>
    </lineage>
</organism>
<dbReference type="HOGENOM" id="CLU_036524_2_2_9"/>
<dbReference type="STRING" id="1218508.JG29_04180"/>
<dbReference type="SUPFAM" id="SSF109604">
    <property type="entry name" value="HD-domain/PDEase-like"/>
    <property type="match status" value="1"/>
</dbReference>
<comment type="caution">
    <text evidence="1">The sequence shown here is derived from an EMBL/GenBank/DDBJ whole genome shotgun (WGS) entry which is preliminary data.</text>
</comment>
<evidence type="ECO:0000313" key="1">
    <source>
        <dbReference type="EMBL" id="KJY51367.1"/>
    </source>
</evidence>
<dbReference type="PANTHER" id="PTHR33594">
    <property type="entry name" value="SUPERFAMILY HYDROLASE, PUTATIVE (AFU_ORTHOLOGUE AFUA_1G03035)-RELATED"/>
    <property type="match status" value="1"/>
</dbReference>
<dbReference type="RefSeq" id="WP_045922303.1">
    <property type="nucleotide sequence ID" value="NZ_JAAEDY010000002.1"/>
</dbReference>
<dbReference type="Gene3D" id="1.20.58.1910">
    <property type="match status" value="1"/>
</dbReference>
<dbReference type="Gene3D" id="1.10.472.50">
    <property type="entry name" value="HD-domain/PDEase-like"/>
    <property type="match status" value="1"/>
</dbReference>
<proteinExistence type="predicted"/>
<sequence length="215" mass="24824">MNLNLIKAYTKRILQMDVSGHDFYHCQRVAVSAQKLWQQDFSTATYNDEINAASYLHDTMDEKIVADPQKALSQIRNLLTTAGFNASQQKDIISTITQMSFSKNIAQQQKLPLFGQYVQDADRLDALGAIGIARAFAYGGSHQQPIYDPHLQPEKLSNHFQYRHHQTTTINHFYEKLLHLQNLMNTKAGKKLAQQRSQYMQQFLTEFQQEWDGQK</sequence>
<dbReference type="PATRIC" id="fig|1218508.4.peg.426"/>
<dbReference type="EMBL" id="JXBZ01000002">
    <property type="protein sequence ID" value="KJY51367.1"/>
    <property type="molecule type" value="Genomic_DNA"/>
</dbReference>
<keyword evidence="2" id="KW-1185">Reference proteome</keyword>
<protein>
    <recommendedName>
        <fullName evidence="3">HD domain protein</fullName>
    </recommendedName>
</protein>
<evidence type="ECO:0008006" key="3">
    <source>
        <dbReference type="Google" id="ProtNLM"/>
    </source>
</evidence>
<gene>
    <name evidence="1" type="ORF">JG29_04180</name>
</gene>
<dbReference type="OrthoDB" id="9797344at2"/>
<name>A0A0F4KXN1_9LACO</name>
<dbReference type="PANTHER" id="PTHR33594:SF1">
    <property type="entry name" value="HD_PDEASE DOMAIN-CONTAINING PROTEIN"/>
    <property type="match status" value="1"/>
</dbReference>